<gene>
    <name evidence="3" type="primary">yhdW</name>
    <name evidence="3" type="ORF">SPIL2461_LOCUS16753</name>
</gene>
<evidence type="ECO:0000313" key="3">
    <source>
        <dbReference type="EMBL" id="CAE7635785.1"/>
    </source>
</evidence>
<dbReference type="InterPro" id="IPR030395">
    <property type="entry name" value="GP_PDE_dom"/>
</dbReference>
<evidence type="ECO:0000259" key="2">
    <source>
        <dbReference type="PROSITE" id="PS51704"/>
    </source>
</evidence>
<proteinExistence type="predicted"/>
<dbReference type="CDD" id="cd08561">
    <property type="entry name" value="GDPD_cytoplasmic_ScUgpQ2_like"/>
    <property type="match status" value="1"/>
</dbReference>
<dbReference type="InterPro" id="IPR017946">
    <property type="entry name" value="PLC-like_Pdiesterase_TIM-brl"/>
</dbReference>
<dbReference type="Pfam" id="PF05673">
    <property type="entry name" value="DUF815"/>
    <property type="match status" value="1"/>
</dbReference>
<keyword evidence="4" id="KW-1185">Reference proteome</keyword>
<keyword evidence="1" id="KW-0472">Membrane</keyword>
<name>A0A812VQI6_SYMPI</name>
<dbReference type="Pfam" id="PF04338">
    <property type="entry name" value="DUF481"/>
    <property type="match status" value="1"/>
</dbReference>
<dbReference type="PANTHER" id="PTHR42935">
    <property type="entry name" value="SLR0930 PROTEIN"/>
    <property type="match status" value="1"/>
</dbReference>
<dbReference type="OrthoDB" id="311925at2759"/>
<dbReference type="InterPro" id="IPR008533">
    <property type="entry name" value="DUF815"/>
</dbReference>
<dbReference type="Gene3D" id="3.40.50.300">
    <property type="entry name" value="P-loop containing nucleotide triphosphate hydrolases"/>
    <property type="match status" value="1"/>
</dbReference>
<dbReference type="GO" id="GO:0006629">
    <property type="term" value="P:lipid metabolic process"/>
    <property type="evidence" value="ECO:0007669"/>
    <property type="project" value="InterPro"/>
</dbReference>
<comment type="caution">
    <text evidence="3">The sequence shown here is derived from an EMBL/GenBank/DDBJ whole genome shotgun (WGS) entry which is preliminary data.</text>
</comment>
<dbReference type="Gene3D" id="3.20.20.190">
    <property type="entry name" value="Phosphatidylinositol (PI) phosphodiesterase"/>
    <property type="match status" value="1"/>
</dbReference>
<reference evidence="3" key="1">
    <citation type="submission" date="2021-02" db="EMBL/GenBank/DDBJ databases">
        <authorList>
            <person name="Dougan E. K."/>
            <person name="Rhodes N."/>
            <person name="Thang M."/>
            <person name="Chan C."/>
        </authorList>
    </citation>
    <scope>NUCLEOTIDE SEQUENCE</scope>
</reference>
<dbReference type="GO" id="GO:0008081">
    <property type="term" value="F:phosphoric diester hydrolase activity"/>
    <property type="evidence" value="ECO:0007669"/>
    <property type="project" value="InterPro"/>
</dbReference>
<evidence type="ECO:0000256" key="1">
    <source>
        <dbReference type="SAM" id="Phobius"/>
    </source>
</evidence>
<accession>A0A812VQI6</accession>
<keyword evidence="1" id="KW-0812">Transmembrane</keyword>
<organism evidence="3 4">
    <name type="scientific">Symbiodinium pilosum</name>
    <name type="common">Dinoflagellate</name>
    <dbReference type="NCBI Taxonomy" id="2952"/>
    <lineage>
        <taxon>Eukaryota</taxon>
        <taxon>Sar</taxon>
        <taxon>Alveolata</taxon>
        <taxon>Dinophyceae</taxon>
        <taxon>Suessiales</taxon>
        <taxon>Symbiodiniaceae</taxon>
        <taxon>Symbiodinium</taxon>
    </lineage>
</organism>
<protein>
    <submittedName>
        <fullName evidence="3">YhdW protein</fullName>
    </submittedName>
</protein>
<dbReference type="PANTHER" id="PTHR42935:SF1">
    <property type="entry name" value="SLR0930 PROTEIN"/>
    <property type="match status" value="1"/>
</dbReference>
<dbReference type="Proteomes" id="UP000649617">
    <property type="component" value="Unassembled WGS sequence"/>
</dbReference>
<dbReference type="AlphaFoldDB" id="A0A812VQI6"/>
<dbReference type="Pfam" id="PF03009">
    <property type="entry name" value="GDPD"/>
    <property type="match status" value="1"/>
</dbReference>
<dbReference type="PROSITE" id="PS51704">
    <property type="entry name" value="GP_PDE"/>
    <property type="match status" value="1"/>
</dbReference>
<dbReference type="InterPro" id="IPR007433">
    <property type="entry name" value="DUF481"/>
</dbReference>
<keyword evidence="1" id="KW-1133">Transmembrane helix</keyword>
<evidence type="ECO:0000313" key="4">
    <source>
        <dbReference type="Proteomes" id="UP000649617"/>
    </source>
</evidence>
<dbReference type="SUPFAM" id="SSF51695">
    <property type="entry name" value="PLC-like phosphodiesterases"/>
    <property type="match status" value="1"/>
</dbReference>
<feature type="domain" description="GP-PDE" evidence="2">
    <location>
        <begin position="45"/>
        <end position="294"/>
    </location>
</feature>
<sequence>MSSSNAQRRRKNWILIVAVLVIMIMGTLSGQPDRLPTPYFDVARPMVIAHQGGNLLRPGNTLLAFDHAMALGVDVLEMDVHLSADDQLVVIHDATVERTTNGRGAVNDMNLAELQLLDAGYNWPFSDTEYPYRAQGVFIPSFKQVLDRYPAQRLVVELKEDNPRLAQALCDALTASGRESLTLVASFHKAAMNHFRDVCPATATSASSDEVRWFVIASKLYLGNLFHAPALALQVPKERDGMPLLSKDFLDKADAVNLHVDYWTLNSVSDLRSAIAAGAHGIITDRPDLMRIATIRDVGITPGKGIFEQPIIIAAITFFISPIFASIVLSRLLLLLPSPEAVDWSTTRAALWQRVKGHGAFVAHGQLDTISLDELLHIDDQRAQLVRNTEQFLAGLPANNALLWGARGTGKSSLVHALLNSFAGAGLRLVELHKDNLGDLSQVVADVAGQPYRYIIFCDDLSFDADDASYKSLKSALEGSIFTTTDNVLIYATSNRRHLVPEYMSDNLQTRVGDAELHESEVVEEKISLSDRFGLWLSFYPFRQDAYLQVVSLWVSRLAQRHGIELDADAEELRAEALRWALARGVRNGRTAQYFARHWVGKHKVKRLVLITIALLLSPLATADVVLLKSGDKMSGTVDSVAGGNVLLITEYAGAVAIAIDAIAEVTTEGSFDVFVGESSVNGQFAVVDGAQVLVADGQSQPVALSDVTRAGQNNLGIVNFAREWKSRADLAAQVANGNTDTQNYSVLAESSLKQDNVEYLLTLLISNEEAEGITTKEQLDLDLLYKRFVSEKWYASGNFEYFEDPIKDVDRRVTLGAGMGYQFWDNSFGALSSELGVSYVNEDIGGETSNNPALRWGLDYKKYFFDKRMEAFHRQSVLFIPDSDRGEVIASSTGVRYALNTRIDATARVDVNHETKPASGNSKTDVIYNVGVGVKF</sequence>
<feature type="transmembrane region" description="Helical" evidence="1">
    <location>
        <begin position="12"/>
        <end position="30"/>
    </location>
</feature>
<dbReference type="EMBL" id="CAJNIZ010042748">
    <property type="protein sequence ID" value="CAE7635785.1"/>
    <property type="molecule type" value="Genomic_DNA"/>
</dbReference>
<dbReference type="SUPFAM" id="SSF52540">
    <property type="entry name" value="P-loop containing nucleoside triphosphate hydrolases"/>
    <property type="match status" value="1"/>
</dbReference>
<dbReference type="InterPro" id="IPR027417">
    <property type="entry name" value="P-loop_NTPase"/>
</dbReference>